<evidence type="ECO:0000313" key="1">
    <source>
        <dbReference type="EMBL" id="EGQ4384654.1"/>
    </source>
</evidence>
<keyword evidence="2" id="KW-1185">Reference proteome</keyword>
<dbReference type="EMBL" id="AAXKXX010000006">
    <property type="protein sequence ID" value="EGQ4384654.1"/>
    <property type="molecule type" value="Genomic_DNA"/>
</dbReference>
<dbReference type="InterPro" id="IPR010878">
    <property type="entry name" value="Gp111"/>
</dbReference>
<comment type="caution">
    <text evidence="1">The sequence shown here is derived from an EMBL/GenBank/DDBJ whole genome shotgun (WGS) entry which is preliminary data.</text>
</comment>
<reference evidence="1 2" key="1">
    <citation type="submission" date="2018-11" db="EMBL/GenBank/DDBJ databases">
        <authorList>
            <consortium name="Veterinary Laboratory Investigation and Response Network"/>
        </authorList>
    </citation>
    <scope>NUCLEOTIDE SEQUENCE [LARGE SCALE GENOMIC DNA]</scope>
    <source>
        <strain evidence="1 2">SPSE-18-VL-LA-PA-Ryan-0021</strain>
    </source>
</reference>
<dbReference type="Proteomes" id="UP000600220">
    <property type="component" value="Unassembled WGS sequence"/>
</dbReference>
<protein>
    <submittedName>
        <fullName evidence="1">Uncharacterized protein</fullName>
    </submittedName>
</protein>
<gene>
    <name evidence="1" type="ORF">EGV54_06040</name>
</gene>
<proteinExistence type="predicted"/>
<name>A0A8H9BXT8_STAPS</name>
<dbReference type="AlphaFoldDB" id="A0A8H9BXT8"/>
<evidence type="ECO:0000313" key="2">
    <source>
        <dbReference type="Proteomes" id="UP000600220"/>
    </source>
</evidence>
<dbReference type="Pfam" id="PF07410">
    <property type="entry name" value="Phage_Gp111"/>
    <property type="match status" value="1"/>
</dbReference>
<accession>A0A8H9BXT8</accession>
<dbReference type="RefSeq" id="WP_187535859.1">
    <property type="nucleotide sequence ID" value="NZ_CP127094.1"/>
</dbReference>
<organism evidence="1 2">
    <name type="scientific">Staphylococcus pseudintermedius</name>
    <dbReference type="NCBI Taxonomy" id="283734"/>
    <lineage>
        <taxon>Bacteria</taxon>
        <taxon>Bacillati</taxon>
        <taxon>Bacillota</taxon>
        <taxon>Bacilli</taxon>
        <taxon>Bacillales</taxon>
        <taxon>Staphylococcaceae</taxon>
        <taxon>Staphylococcus</taxon>
        <taxon>Staphylococcus intermedius group</taxon>
    </lineage>
</organism>
<sequence length="117" mass="13668">MTKAQLKIIMKTAWGEAKEAAKKFGGKSKEYISEAMKNAWSLLMEVWGITKKYDVQKGKATYKQINYIESLMSQLDKMNIDYTITKSYRAYKNKGRWMLKADASSLISELKEYKKRF</sequence>